<dbReference type="AlphaFoldDB" id="A0A2N1PLZ1"/>
<evidence type="ECO:0000256" key="1">
    <source>
        <dbReference type="ARBA" id="ARBA00000085"/>
    </source>
</evidence>
<comment type="catalytic activity">
    <reaction evidence="1">
        <text>ATP + protein L-histidine = ADP + protein N-phospho-L-histidine.</text>
        <dbReference type="EC" id="2.7.13.3"/>
    </reaction>
</comment>
<dbReference type="Gene3D" id="3.40.50.2300">
    <property type="match status" value="1"/>
</dbReference>
<dbReference type="PROSITE" id="PS50110">
    <property type="entry name" value="RESPONSE_REGULATORY"/>
    <property type="match status" value="1"/>
</dbReference>
<dbReference type="Pfam" id="PF00072">
    <property type="entry name" value="Response_reg"/>
    <property type="match status" value="1"/>
</dbReference>
<dbReference type="Pfam" id="PF02518">
    <property type="entry name" value="HATPase_c"/>
    <property type="match status" value="1"/>
</dbReference>
<evidence type="ECO:0000259" key="5">
    <source>
        <dbReference type="PROSITE" id="PS50110"/>
    </source>
</evidence>
<keyword evidence="6" id="KW-0418">Kinase</keyword>
<evidence type="ECO:0000313" key="6">
    <source>
        <dbReference type="EMBL" id="PKK89367.1"/>
    </source>
</evidence>
<proteinExistence type="predicted"/>
<evidence type="ECO:0000256" key="2">
    <source>
        <dbReference type="ARBA" id="ARBA00012438"/>
    </source>
</evidence>
<dbReference type="PANTHER" id="PTHR43065">
    <property type="entry name" value="SENSOR HISTIDINE KINASE"/>
    <property type="match status" value="1"/>
</dbReference>
<dbReference type="PANTHER" id="PTHR43065:SF42">
    <property type="entry name" value="TWO-COMPONENT SENSOR PPRA"/>
    <property type="match status" value="1"/>
</dbReference>
<dbReference type="GO" id="GO:0004673">
    <property type="term" value="F:protein histidine kinase activity"/>
    <property type="evidence" value="ECO:0007669"/>
    <property type="project" value="UniProtKB-EC"/>
</dbReference>
<dbReference type="InterPro" id="IPR005467">
    <property type="entry name" value="His_kinase_dom"/>
</dbReference>
<keyword evidence="6" id="KW-0808">Transferase</keyword>
<dbReference type="InterPro" id="IPR018771">
    <property type="entry name" value="PocR_dom"/>
</dbReference>
<gene>
    <name evidence="6" type="ORF">CVV64_14610</name>
</gene>
<dbReference type="GO" id="GO:0000160">
    <property type="term" value="P:phosphorelay signal transduction system"/>
    <property type="evidence" value="ECO:0007669"/>
    <property type="project" value="InterPro"/>
</dbReference>
<dbReference type="Proteomes" id="UP000233256">
    <property type="component" value="Unassembled WGS sequence"/>
</dbReference>
<dbReference type="EMBL" id="PGXC01000019">
    <property type="protein sequence ID" value="PKK89367.1"/>
    <property type="molecule type" value="Genomic_DNA"/>
</dbReference>
<dbReference type="InterPro" id="IPR011006">
    <property type="entry name" value="CheY-like_superfamily"/>
</dbReference>
<accession>A0A2N1PLZ1</accession>
<keyword evidence="3" id="KW-0597">Phosphoprotein</keyword>
<dbReference type="SMART" id="SM00387">
    <property type="entry name" value="HATPase_c"/>
    <property type="match status" value="1"/>
</dbReference>
<feature type="domain" description="Response regulatory" evidence="5">
    <location>
        <begin position="370"/>
        <end position="486"/>
    </location>
</feature>
<reference evidence="6 7" key="1">
    <citation type="journal article" date="2017" name="ISME J.">
        <title>Potential for microbial H2 and metal transformations associated with novel bacteria and archaea in deep terrestrial subsurface sediments.</title>
        <authorList>
            <person name="Hernsdorf A.W."/>
            <person name="Amano Y."/>
            <person name="Miyakawa K."/>
            <person name="Ise K."/>
            <person name="Suzuki Y."/>
            <person name="Anantharaman K."/>
            <person name="Probst A."/>
            <person name="Burstein D."/>
            <person name="Thomas B.C."/>
            <person name="Banfield J.F."/>
        </authorList>
    </citation>
    <scope>NUCLEOTIDE SEQUENCE [LARGE SCALE GENOMIC DNA]</scope>
    <source>
        <strain evidence="6">HGW-Wallbacteria-1</strain>
    </source>
</reference>
<evidence type="ECO:0000259" key="4">
    <source>
        <dbReference type="PROSITE" id="PS50109"/>
    </source>
</evidence>
<dbReference type="SUPFAM" id="SSF55874">
    <property type="entry name" value="ATPase domain of HSP90 chaperone/DNA topoisomerase II/histidine kinase"/>
    <property type="match status" value="1"/>
</dbReference>
<protein>
    <recommendedName>
        <fullName evidence="2">histidine kinase</fullName>
        <ecNumber evidence="2">2.7.13.3</ecNumber>
    </recommendedName>
</protein>
<dbReference type="SMART" id="SM00448">
    <property type="entry name" value="REC"/>
    <property type="match status" value="1"/>
</dbReference>
<evidence type="ECO:0000313" key="7">
    <source>
        <dbReference type="Proteomes" id="UP000233256"/>
    </source>
</evidence>
<dbReference type="InterPro" id="IPR036890">
    <property type="entry name" value="HATPase_C_sf"/>
</dbReference>
<sequence>MLSDTFFNSSNSAAGFNESNSAEFSHVLSDEVPDPIQFDELFDLQDIQLIQDEFAAATGVASIITRPDGTPFTKPSNFCRMCIGIIRNTEKGCANCFKSDAMIGRFNPDGPTIQQCLSGGLWDAGAAISVGGRHIANWLIGQVRNEAQTGPELSIHENLQDIRKAAEHSADLTRQLLAFARKQAHNPIMLDLNSTIGDMLNMLRRLISEDIELAWIPGSQIWPVLMDPSQITQILTNLCINARDAINGGGKIIIETSVITFHREHYSFNDDFRPGDFVVLSVSDNGPGMDKKTLNNLFEPFFTTKKKGSGTGLGLSTVYGILNQNKGFINVYSEPGQGSVFKIYLPRYNESKPELPQMESRVPVTSGNETILMVEDEPAMLKLGSRILKHIGYSVLTAANPDEALQMAGNYRQPIHLLVTDVILPGMKGPELAEKMAELFPGLKILLMSGYSDCHFEDQKEFSEKINFIQKPFSIQDLGARVREILDQ</sequence>
<evidence type="ECO:0000256" key="3">
    <source>
        <dbReference type="PROSITE-ProRule" id="PRU00169"/>
    </source>
</evidence>
<dbReference type="InterPro" id="IPR001789">
    <property type="entry name" value="Sig_transdc_resp-reg_receiver"/>
</dbReference>
<dbReference type="SUPFAM" id="SSF52172">
    <property type="entry name" value="CheY-like"/>
    <property type="match status" value="1"/>
</dbReference>
<dbReference type="PRINTS" id="PR00344">
    <property type="entry name" value="BCTRLSENSOR"/>
</dbReference>
<dbReference type="EC" id="2.7.13.3" evidence="2"/>
<organism evidence="6 7">
    <name type="scientific">Candidatus Wallbacteria bacterium HGW-Wallbacteria-1</name>
    <dbReference type="NCBI Taxonomy" id="2013854"/>
    <lineage>
        <taxon>Bacteria</taxon>
        <taxon>Candidatus Walliibacteriota</taxon>
    </lineage>
</organism>
<dbReference type="Gene3D" id="3.30.565.10">
    <property type="entry name" value="Histidine kinase-like ATPase, C-terminal domain"/>
    <property type="match status" value="1"/>
</dbReference>
<dbReference type="InterPro" id="IPR004358">
    <property type="entry name" value="Sig_transdc_His_kin-like_C"/>
</dbReference>
<name>A0A2N1PLZ1_9BACT</name>
<feature type="domain" description="Histidine kinase" evidence="4">
    <location>
        <begin position="162"/>
        <end position="349"/>
    </location>
</feature>
<feature type="modified residue" description="4-aspartylphosphate" evidence="3">
    <location>
        <position position="421"/>
    </location>
</feature>
<comment type="caution">
    <text evidence="6">The sequence shown here is derived from an EMBL/GenBank/DDBJ whole genome shotgun (WGS) entry which is preliminary data.</text>
</comment>
<dbReference type="InterPro" id="IPR003594">
    <property type="entry name" value="HATPase_dom"/>
</dbReference>
<dbReference type="PROSITE" id="PS50109">
    <property type="entry name" value="HIS_KIN"/>
    <property type="match status" value="1"/>
</dbReference>
<dbReference type="Pfam" id="PF10114">
    <property type="entry name" value="PocR"/>
    <property type="match status" value="1"/>
</dbReference>